<dbReference type="AlphaFoldDB" id="A0A2D4JR00"/>
<accession>A0A2D4JR00</accession>
<proteinExistence type="predicted"/>
<dbReference type="EMBL" id="IACK01238769">
    <property type="protein sequence ID" value="LAA98922.1"/>
    <property type="molecule type" value="Transcribed_RNA"/>
</dbReference>
<evidence type="ECO:0000313" key="1">
    <source>
        <dbReference type="EMBL" id="LAA98922.1"/>
    </source>
</evidence>
<organism evidence="1">
    <name type="scientific">Micrurus lemniscatus lemniscatus</name>
    <dbReference type="NCBI Taxonomy" id="129467"/>
    <lineage>
        <taxon>Eukaryota</taxon>
        <taxon>Metazoa</taxon>
        <taxon>Chordata</taxon>
        <taxon>Craniata</taxon>
        <taxon>Vertebrata</taxon>
        <taxon>Euteleostomi</taxon>
        <taxon>Lepidosauria</taxon>
        <taxon>Squamata</taxon>
        <taxon>Bifurcata</taxon>
        <taxon>Unidentata</taxon>
        <taxon>Episquamata</taxon>
        <taxon>Toxicofera</taxon>
        <taxon>Serpentes</taxon>
        <taxon>Colubroidea</taxon>
        <taxon>Elapidae</taxon>
        <taxon>Elapinae</taxon>
        <taxon>Micrurus</taxon>
    </lineage>
</organism>
<reference evidence="1" key="1">
    <citation type="submission" date="2017-07" db="EMBL/GenBank/DDBJ databases">
        <authorList>
            <person name="Mikheyev A."/>
            <person name="Grau M."/>
        </authorList>
    </citation>
    <scope>NUCLEOTIDE SEQUENCE</scope>
    <source>
        <tissue evidence="1">Venom_gland</tissue>
    </source>
</reference>
<reference evidence="1" key="2">
    <citation type="submission" date="2017-11" db="EMBL/GenBank/DDBJ databases">
        <title>Coralsnake Venomics: Analyses of Venom Gland Transcriptomes and Proteomes of Six Brazilian Taxa.</title>
        <authorList>
            <person name="Aird S.D."/>
            <person name="Jorge da Silva N."/>
            <person name="Qiu L."/>
            <person name="Villar-Briones A."/>
            <person name="Aparecida-Saddi V."/>
            <person name="Campos-Telles M.P."/>
            <person name="Grau M."/>
            <person name="Mikheyev A.S."/>
        </authorList>
    </citation>
    <scope>NUCLEOTIDE SEQUENCE</scope>
    <source>
        <tissue evidence="1">Venom_gland</tissue>
    </source>
</reference>
<sequence length="100" mass="11512">MARWVHPEGQFIRGCYCVNLNRGVSWLEKRDKKTMRSIKHKNHLVGPDQNSSFSILNPIKADQMLPRSSQKGNQSNHLLLCCLPLKSIQWHAASQFRSVN</sequence>
<name>A0A2D4JR00_MICLE</name>
<protein>
    <submittedName>
        <fullName evidence="1">Uncharacterized protein</fullName>
    </submittedName>
</protein>